<dbReference type="GO" id="GO:0046872">
    <property type="term" value="F:metal ion binding"/>
    <property type="evidence" value="ECO:0007669"/>
    <property type="project" value="UniProtKB-KW"/>
</dbReference>
<dbReference type="UniPathway" id="UPA00315">
    <property type="reaction ID" value="UER00080"/>
</dbReference>
<dbReference type="EMBL" id="LT598484">
    <property type="protein sequence ID" value="SCU99048.1"/>
    <property type="molecule type" value="Genomic_DNA"/>
</dbReference>
<dbReference type="Pfam" id="PF00438">
    <property type="entry name" value="S-AdoMet_synt_N"/>
    <property type="match status" value="1"/>
</dbReference>
<evidence type="ECO:0000256" key="9">
    <source>
        <dbReference type="ARBA" id="ARBA00022842"/>
    </source>
</evidence>
<comment type="subunit">
    <text evidence="3">Heterotetramer.</text>
</comment>
<dbReference type="HAMAP" id="MF_00086">
    <property type="entry name" value="S_AdoMet_synth1"/>
    <property type="match status" value="1"/>
</dbReference>
<dbReference type="FunFam" id="3.30.300.10:FF:000003">
    <property type="entry name" value="S-adenosylmethionine synthase"/>
    <property type="match status" value="1"/>
</dbReference>
<comment type="pathway">
    <text evidence="1 12">Amino-acid biosynthesis; S-adenosyl-L-methionine biosynthesis; S-adenosyl-L-methionine from L-methionine: step 1/1.</text>
</comment>
<dbReference type="InterPro" id="IPR022628">
    <property type="entry name" value="S-AdoMet_synt_N"/>
</dbReference>
<dbReference type="FunFam" id="3.30.300.10:FF:000001">
    <property type="entry name" value="S-adenosylmethionine synthase"/>
    <property type="match status" value="1"/>
</dbReference>
<dbReference type="InterPro" id="IPR022629">
    <property type="entry name" value="S-AdoMet_synt_central"/>
</dbReference>
<feature type="domain" description="S-adenosylmethionine synthetase C-terminal" evidence="16">
    <location>
        <begin position="239"/>
        <end position="376"/>
    </location>
</feature>
<evidence type="ECO:0000256" key="10">
    <source>
        <dbReference type="ARBA" id="ARBA00022958"/>
    </source>
</evidence>
<comment type="cofactor">
    <cofactor evidence="12">
        <name>Mg(2+)</name>
        <dbReference type="ChEBI" id="CHEBI:18420"/>
    </cofactor>
    <text evidence="12">Binds 2 magnesium ions per subunit. The magnesium ions interact primarily with the substrate.</text>
</comment>
<comment type="cofactor">
    <cofactor evidence="12">
        <name>K(+)</name>
        <dbReference type="ChEBI" id="CHEBI:29103"/>
    </cofactor>
    <text evidence="12">Binds 1 potassium ion per subunit. The potassium ion interacts primarily with the substrate.</text>
</comment>
<organism evidence="17 18">
    <name type="scientific">Lachancea meyersii CBS 8951</name>
    <dbReference type="NCBI Taxonomy" id="1266667"/>
    <lineage>
        <taxon>Eukaryota</taxon>
        <taxon>Fungi</taxon>
        <taxon>Dikarya</taxon>
        <taxon>Ascomycota</taxon>
        <taxon>Saccharomycotina</taxon>
        <taxon>Saccharomycetes</taxon>
        <taxon>Saccharomycetales</taxon>
        <taxon>Saccharomycetaceae</taxon>
        <taxon>Lachancea</taxon>
    </lineage>
</organism>
<evidence type="ECO:0000256" key="3">
    <source>
        <dbReference type="ARBA" id="ARBA00011680"/>
    </source>
</evidence>
<dbReference type="FunFam" id="3.30.300.10:FF:000004">
    <property type="entry name" value="S-adenosylmethionine synthase"/>
    <property type="match status" value="1"/>
</dbReference>
<keyword evidence="9 12" id="KW-0460">Magnesium</keyword>
<evidence type="ECO:0000256" key="8">
    <source>
        <dbReference type="ARBA" id="ARBA00022840"/>
    </source>
</evidence>
<keyword evidence="10 12" id="KW-0630">Potassium</keyword>
<gene>
    <name evidence="17" type="ORF">LAME_0G01618G</name>
</gene>
<evidence type="ECO:0000256" key="2">
    <source>
        <dbReference type="ARBA" id="ARBA00009685"/>
    </source>
</evidence>
<dbReference type="SUPFAM" id="SSF55973">
    <property type="entry name" value="S-adenosylmethionine synthetase"/>
    <property type="match status" value="3"/>
</dbReference>
<dbReference type="GO" id="GO:0005524">
    <property type="term" value="F:ATP binding"/>
    <property type="evidence" value="ECO:0007669"/>
    <property type="project" value="UniProtKB-KW"/>
</dbReference>
<dbReference type="OrthoDB" id="5852090at2759"/>
<evidence type="ECO:0000256" key="5">
    <source>
        <dbReference type="ARBA" id="ARBA00022679"/>
    </source>
</evidence>
<evidence type="ECO:0000259" key="15">
    <source>
        <dbReference type="Pfam" id="PF02772"/>
    </source>
</evidence>
<evidence type="ECO:0000313" key="18">
    <source>
        <dbReference type="Proteomes" id="UP000191144"/>
    </source>
</evidence>
<evidence type="ECO:0000256" key="13">
    <source>
        <dbReference type="RuleBase" id="RU004462"/>
    </source>
</evidence>
<dbReference type="PANTHER" id="PTHR11964">
    <property type="entry name" value="S-ADENOSYLMETHIONINE SYNTHETASE"/>
    <property type="match status" value="1"/>
</dbReference>
<evidence type="ECO:0000259" key="16">
    <source>
        <dbReference type="Pfam" id="PF02773"/>
    </source>
</evidence>
<name>A0A1G4K5G4_9SACH</name>
<keyword evidence="8 12" id="KW-0067">ATP-binding</keyword>
<keyword evidence="7 12" id="KW-0547">Nucleotide-binding</keyword>
<evidence type="ECO:0000259" key="14">
    <source>
        <dbReference type="Pfam" id="PF00438"/>
    </source>
</evidence>
<evidence type="ECO:0000313" key="17">
    <source>
        <dbReference type="EMBL" id="SCU99048.1"/>
    </source>
</evidence>
<proteinExistence type="inferred from homology"/>
<keyword evidence="5 12" id="KW-0808">Transferase</keyword>
<dbReference type="InterPro" id="IPR022636">
    <property type="entry name" value="S-AdoMet_synthetase_sfam"/>
</dbReference>
<sequence>MAKTFLFTSESVGEGHPDKICDQVSDAILDACLREDPLSKVACETAAKTGMIMVFGEITTKAQLDYQKIVRDTIKHIGYDSSDKGFDYKTCNVLVAIEQQSPDIAQGLHYEQALEELGAGDQGIMFGYATDETPELLPLTILLAHKLNLAMADARRDGSLPWVRPDTKTQVTVEYKQEEGRWVPLRIDTVVVSLQHADEISTEDLRSEIQKKIVEKVCPADMLDENTKYYIQPSGRFVIGGPQGDAGLTGRKIIVDAYGGASAVGGGAFSGKDYSKVDRSAAYAARWVAKSLVKAGLCKRVQVQFSYAIGIAEPLSLHVDTYGTSSKSDEEIIEIIKNNFDLRPGVLVKELDLARPIYFPTASYGHFTNQEYPWEQPKELKL</sequence>
<comment type="similarity">
    <text evidence="2 13">Belongs to the AdoMet synthase family.</text>
</comment>
<evidence type="ECO:0000256" key="1">
    <source>
        <dbReference type="ARBA" id="ARBA00005224"/>
    </source>
</evidence>
<dbReference type="PIRSF" id="PIRSF000497">
    <property type="entry name" value="MAT"/>
    <property type="match status" value="1"/>
</dbReference>
<evidence type="ECO:0000256" key="4">
    <source>
        <dbReference type="ARBA" id="ARBA00022563"/>
    </source>
</evidence>
<dbReference type="PROSITE" id="PS00376">
    <property type="entry name" value="ADOMET_SYNTHASE_1"/>
    <property type="match status" value="1"/>
</dbReference>
<keyword evidence="4 12" id="KW-0554">One-carbon metabolism</keyword>
<dbReference type="Proteomes" id="UP000191144">
    <property type="component" value="Chromosome G"/>
</dbReference>
<accession>A0A1G4K5G4</accession>
<dbReference type="Pfam" id="PF02773">
    <property type="entry name" value="S-AdoMet_synt_C"/>
    <property type="match status" value="1"/>
</dbReference>
<feature type="domain" description="S-adenosylmethionine synthetase central" evidence="15">
    <location>
        <begin position="117"/>
        <end position="237"/>
    </location>
</feature>
<feature type="domain" description="S-adenosylmethionine synthetase N-terminal" evidence="14">
    <location>
        <begin position="5"/>
        <end position="102"/>
    </location>
</feature>
<dbReference type="EC" id="2.5.1.6" evidence="12"/>
<dbReference type="GO" id="GO:0006555">
    <property type="term" value="P:methionine metabolic process"/>
    <property type="evidence" value="ECO:0007669"/>
    <property type="project" value="UniProtKB-ARBA"/>
</dbReference>
<dbReference type="PROSITE" id="PS00377">
    <property type="entry name" value="ADOMET_SYNTHASE_2"/>
    <property type="match status" value="1"/>
</dbReference>
<dbReference type="NCBIfam" id="TIGR01034">
    <property type="entry name" value="metK"/>
    <property type="match status" value="1"/>
</dbReference>
<evidence type="ECO:0000256" key="12">
    <source>
        <dbReference type="RuleBase" id="RU000541"/>
    </source>
</evidence>
<evidence type="ECO:0000256" key="7">
    <source>
        <dbReference type="ARBA" id="ARBA00022741"/>
    </source>
</evidence>
<keyword evidence="18" id="KW-1185">Reference proteome</keyword>
<dbReference type="AlphaFoldDB" id="A0A1G4K5G4"/>
<dbReference type="Gene3D" id="3.30.300.10">
    <property type="match status" value="3"/>
</dbReference>
<dbReference type="GO" id="GO:0006556">
    <property type="term" value="P:S-adenosylmethionine biosynthetic process"/>
    <property type="evidence" value="ECO:0007669"/>
    <property type="project" value="UniProtKB-UniPathway"/>
</dbReference>
<dbReference type="InterPro" id="IPR022631">
    <property type="entry name" value="ADOMET_SYNTHASE_CS"/>
</dbReference>
<dbReference type="GO" id="GO:0004478">
    <property type="term" value="F:methionine adenosyltransferase activity"/>
    <property type="evidence" value="ECO:0007669"/>
    <property type="project" value="UniProtKB-EC"/>
</dbReference>
<dbReference type="InterPro" id="IPR002133">
    <property type="entry name" value="S-AdoMet_synthetase"/>
</dbReference>
<keyword evidence="6 12" id="KW-0479">Metal-binding</keyword>
<dbReference type="Pfam" id="PF02772">
    <property type="entry name" value="S-AdoMet_synt_M"/>
    <property type="match status" value="1"/>
</dbReference>
<comment type="function">
    <text evidence="12">Catalyzes the formation of S-adenosylmethionine from methionine and ATP.</text>
</comment>
<evidence type="ECO:0000256" key="11">
    <source>
        <dbReference type="ARBA" id="ARBA00048344"/>
    </source>
</evidence>
<comment type="catalytic activity">
    <reaction evidence="11 12">
        <text>L-methionine + ATP + H2O = S-adenosyl-L-methionine + phosphate + diphosphate</text>
        <dbReference type="Rhea" id="RHEA:21080"/>
        <dbReference type="ChEBI" id="CHEBI:15377"/>
        <dbReference type="ChEBI" id="CHEBI:30616"/>
        <dbReference type="ChEBI" id="CHEBI:33019"/>
        <dbReference type="ChEBI" id="CHEBI:43474"/>
        <dbReference type="ChEBI" id="CHEBI:57844"/>
        <dbReference type="ChEBI" id="CHEBI:59789"/>
        <dbReference type="EC" id="2.5.1.6"/>
    </reaction>
</comment>
<dbReference type="GO" id="GO:0006730">
    <property type="term" value="P:one-carbon metabolic process"/>
    <property type="evidence" value="ECO:0007669"/>
    <property type="project" value="UniProtKB-KW"/>
</dbReference>
<evidence type="ECO:0000256" key="6">
    <source>
        <dbReference type="ARBA" id="ARBA00022723"/>
    </source>
</evidence>
<dbReference type="InterPro" id="IPR022630">
    <property type="entry name" value="S-AdoMet_synt_C"/>
</dbReference>
<protein>
    <recommendedName>
        <fullName evidence="12">S-adenosylmethionine synthase</fullName>
        <ecNumber evidence="12">2.5.1.6</ecNumber>
    </recommendedName>
</protein>
<reference evidence="18" key="1">
    <citation type="submission" date="2016-03" db="EMBL/GenBank/DDBJ databases">
        <authorList>
            <person name="Devillers Hugo."/>
        </authorList>
    </citation>
    <scope>NUCLEOTIDE SEQUENCE [LARGE SCALE GENOMIC DNA]</scope>
</reference>
<dbReference type="CDD" id="cd18079">
    <property type="entry name" value="S-AdoMet_synt"/>
    <property type="match status" value="1"/>
</dbReference>